<dbReference type="AlphaFoldDB" id="G3HVM8"/>
<evidence type="ECO:0000313" key="1">
    <source>
        <dbReference type="EMBL" id="EGW12619.1"/>
    </source>
</evidence>
<gene>
    <name evidence="1" type="ORF">I79_015006</name>
</gene>
<sequence length="96" mass="10547">MRPAPHCLRGKVRKPSLEFKHLHNRPRLTYPALSRLRPPALARPSSSLNLQAGSSLSLGPASCSILTSAQLLGQLFQEACLVHRRIKVLSFPPTNS</sequence>
<name>G3HVM8_CRIGR</name>
<dbReference type="InParanoid" id="G3HVM8"/>
<protein>
    <submittedName>
        <fullName evidence="1">Uncharacterized protein</fullName>
    </submittedName>
</protein>
<dbReference type="Proteomes" id="UP000001075">
    <property type="component" value="Unassembled WGS sequence"/>
</dbReference>
<accession>G3HVM8</accession>
<reference evidence="2" key="1">
    <citation type="journal article" date="2011" name="Nat. Biotechnol.">
        <title>The genomic sequence of the Chinese hamster ovary (CHO)-K1 cell line.</title>
        <authorList>
            <person name="Xu X."/>
            <person name="Nagarajan H."/>
            <person name="Lewis N.E."/>
            <person name="Pan S."/>
            <person name="Cai Z."/>
            <person name="Liu X."/>
            <person name="Chen W."/>
            <person name="Xie M."/>
            <person name="Wang W."/>
            <person name="Hammond S."/>
            <person name="Andersen M.R."/>
            <person name="Neff N."/>
            <person name="Passarelli B."/>
            <person name="Koh W."/>
            <person name="Fan H.C."/>
            <person name="Wang J."/>
            <person name="Gui Y."/>
            <person name="Lee K.H."/>
            <person name="Betenbaugh M.J."/>
            <person name="Quake S.R."/>
            <person name="Famili I."/>
            <person name="Palsson B.O."/>
            <person name="Wang J."/>
        </authorList>
    </citation>
    <scope>NUCLEOTIDE SEQUENCE [LARGE SCALE GENOMIC DNA]</scope>
    <source>
        <strain evidence="2">CHO K1 cell line</strain>
    </source>
</reference>
<dbReference type="EMBL" id="JH000781">
    <property type="protein sequence ID" value="EGW12619.1"/>
    <property type="molecule type" value="Genomic_DNA"/>
</dbReference>
<organism evidence="1 2">
    <name type="scientific">Cricetulus griseus</name>
    <name type="common">Chinese hamster</name>
    <name type="synonym">Cricetulus barabensis griseus</name>
    <dbReference type="NCBI Taxonomy" id="10029"/>
    <lineage>
        <taxon>Eukaryota</taxon>
        <taxon>Metazoa</taxon>
        <taxon>Chordata</taxon>
        <taxon>Craniata</taxon>
        <taxon>Vertebrata</taxon>
        <taxon>Euteleostomi</taxon>
        <taxon>Mammalia</taxon>
        <taxon>Eutheria</taxon>
        <taxon>Euarchontoglires</taxon>
        <taxon>Glires</taxon>
        <taxon>Rodentia</taxon>
        <taxon>Myomorpha</taxon>
        <taxon>Muroidea</taxon>
        <taxon>Cricetidae</taxon>
        <taxon>Cricetinae</taxon>
        <taxon>Cricetulus</taxon>
    </lineage>
</organism>
<proteinExistence type="predicted"/>
<evidence type="ECO:0000313" key="2">
    <source>
        <dbReference type="Proteomes" id="UP000001075"/>
    </source>
</evidence>